<proteinExistence type="predicted"/>
<dbReference type="AlphaFoldDB" id="A0A401LY48"/>
<gene>
    <name evidence="1" type="ORF">KGMB02408_33760</name>
</gene>
<comment type="caution">
    <text evidence="1">The sequence shown here is derived from an EMBL/GenBank/DDBJ whole genome shotgun (WGS) entry which is preliminary data.</text>
</comment>
<evidence type="ECO:0000313" key="2">
    <source>
        <dbReference type="Proteomes" id="UP000288079"/>
    </source>
</evidence>
<name>A0A401LY48_9BACE</name>
<sequence length="44" mass="4825">MGGDSRYGIVRPCKGYRFTVYGQVDVRSLQSPDELAFLTDGKAA</sequence>
<accession>A0A401LY48</accession>
<dbReference type="Proteomes" id="UP000288079">
    <property type="component" value="Unassembled WGS sequence"/>
</dbReference>
<dbReference type="EMBL" id="BHWB01000011">
    <property type="protein sequence ID" value="GCB36431.1"/>
    <property type="molecule type" value="Genomic_DNA"/>
</dbReference>
<keyword evidence="2" id="KW-1185">Reference proteome</keyword>
<evidence type="ECO:0000313" key="1">
    <source>
        <dbReference type="EMBL" id="GCB36431.1"/>
    </source>
</evidence>
<reference evidence="1 2" key="1">
    <citation type="submission" date="2018-10" db="EMBL/GenBank/DDBJ databases">
        <title>Draft Genome Sequence of Bacteroides sp. KCTC 15687.</title>
        <authorList>
            <person name="Yu S.Y."/>
            <person name="Kim J.S."/>
            <person name="Oh B.S."/>
            <person name="Park S.H."/>
            <person name="Kang S.W."/>
            <person name="Park J.E."/>
            <person name="Choi S.H."/>
            <person name="Han K.I."/>
            <person name="Lee K.C."/>
            <person name="Eom M.K."/>
            <person name="Suh M.K."/>
            <person name="Lee D.H."/>
            <person name="Yoon H."/>
            <person name="Kim B."/>
            <person name="Yang S.J."/>
            <person name="Lee J.S."/>
            <person name="Lee J.H."/>
        </authorList>
    </citation>
    <scope>NUCLEOTIDE SEQUENCE [LARGE SCALE GENOMIC DNA]</scope>
    <source>
        <strain evidence="1 2">KCTC 15687</strain>
    </source>
</reference>
<protein>
    <submittedName>
        <fullName evidence="1">Uncharacterized protein</fullName>
    </submittedName>
</protein>
<organism evidence="1 2">
    <name type="scientific">Bacteroides faecalis</name>
    <dbReference type="NCBI Taxonomy" id="2447885"/>
    <lineage>
        <taxon>Bacteria</taxon>
        <taxon>Pseudomonadati</taxon>
        <taxon>Bacteroidota</taxon>
        <taxon>Bacteroidia</taxon>
        <taxon>Bacteroidales</taxon>
        <taxon>Bacteroidaceae</taxon>
        <taxon>Bacteroides</taxon>
    </lineage>
</organism>